<dbReference type="Pfam" id="PF00883">
    <property type="entry name" value="Peptidase_M17"/>
    <property type="match status" value="1"/>
</dbReference>
<keyword evidence="3" id="KW-0645">Protease</keyword>
<evidence type="ECO:0000256" key="5">
    <source>
        <dbReference type="ARBA" id="ARBA00023211"/>
    </source>
</evidence>
<dbReference type="Gene3D" id="3.40.220.10">
    <property type="entry name" value="Leucine Aminopeptidase, subunit E, domain 1"/>
    <property type="match status" value="1"/>
</dbReference>
<dbReference type="InterPro" id="IPR000819">
    <property type="entry name" value="Peptidase_M17_C"/>
</dbReference>
<dbReference type="GO" id="GO:0005737">
    <property type="term" value="C:cytoplasm"/>
    <property type="evidence" value="ECO:0007669"/>
    <property type="project" value="InterPro"/>
</dbReference>
<dbReference type="CDD" id="cd00433">
    <property type="entry name" value="Peptidase_M17"/>
    <property type="match status" value="1"/>
</dbReference>
<dbReference type="PANTHER" id="PTHR11963">
    <property type="entry name" value="LEUCINE AMINOPEPTIDASE-RELATED"/>
    <property type="match status" value="1"/>
</dbReference>
<organism evidence="7 8">
    <name type="scientific">Bradyrhizobium jicamae</name>
    <dbReference type="NCBI Taxonomy" id="280332"/>
    <lineage>
        <taxon>Bacteria</taxon>
        <taxon>Pseudomonadati</taxon>
        <taxon>Pseudomonadota</taxon>
        <taxon>Alphaproteobacteria</taxon>
        <taxon>Hyphomicrobiales</taxon>
        <taxon>Nitrobacteraceae</taxon>
        <taxon>Bradyrhizobium</taxon>
    </lineage>
</organism>
<comment type="similarity">
    <text evidence="1">Belongs to the peptidase M17 family.</text>
</comment>
<keyword evidence="4" id="KW-0378">Hydrolase</keyword>
<keyword evidence="2" id="KW-0031">Aminopeptidase</keyword>
<dbReference type="InterPro" id="IPR043472">
    <property type="entry name" value="Macro_dom-like"/>
</dbReference>
<dbReference type="Pfam" id="PF21337">
    <property type="entry name" value="Peptidase_M17_N_1"/>
    <property type="match status" value="1"/>
</dbReference>
<evidence type="ECO:0000256" key="4">
    <source>
        <dbReference type="ARBA" id="ARBA00022801"/>
    </source>
</evidence>
<dbReference type="PANTHER" id="PTHR11963:SF20">
    <property type="entry name" value="PEPTIDASE B"/>
    <property type="match status" value="1"/>
</dbReference>
<dbReference type="SUPFAM" id="SSF53187">
    <property type="entry name" value="Zn-dependent exopeptidases"/>
    <property type="match status" value="1"/>
</dbReference>
<dbReference type="STRING" id="280332.CQ12_31605"/>
<dbReference type="OrthoDB" id="9809354at2"/>
<dbReference type="GO" id="GO:0006508">
    <property type="term" value="P:proteolysis"/>
    <property type="evidence" value="ECO:0007669"/>
    <property type="project" value="UniProtKB-KW"/>
</dbReference>
<dbReference type="EMBL" id="LLXZ01000028">
    <property type="protein sequence ID" value="KRR13212.1"/>
    <property type="molecule type" value="Genomic_DNA"/>
</dbReference>
<keyword evidence="8" id="KW-1185">Reference proteome</keyword>
<keyword evidence="5" id="KW-0464">Manganese</keyword>
<evidence type="ECO:0000313" key="8">
    <source>
        <dbReference type="Proteomes" id="UP000050863"/>
    </source>
</evidence>
<evidence type="ECO:0000256" key="2">
    <source>
        <dbReference type="ARBA" id="ARBA00022438"/>
    </source>
</evidence>
<dbReference type="GO" id="GO:0030145">
    <property type="term" value="F:manganese ion binding"/>
    <property type="evidence" value="ECO:0007669"/>
    <property type="project" value="InterPro"/>
</dbReference>
<evidence type="ECO:0000256" key="3">
    <source>
        <dbReference type="ARBA" id="ARBA00022670"/>
    </source>
</evidence>
<sequence>MPFPFETAPTASAIPITFATKTTWSGIAKDLPEHARQFALANDFTAKPGKCLTLPGPDGQIAQVLFGLEDESSKSRDLFRPGALPGLLPPGVYRFANAPHDLRLATLAFALGSYRFGRYRKAEKPDVRLVPSDGIDVADIARMAEAAALARDLINTPSNDMGPEQLADAAQALAARFGASFNCIVGDDLLKQNFPLVYAVGMASTRAPRLIDVSWGDPAHPKVTLVGKGVCFDTGGLDIKPSSGMLIMKKDMGGAANVLALAQMVMDAKLKVRLRVLIPAVENAVAGNAFRPLDIFKSRKGLNVEIGNTDAEGRLVLADALALADEEKPDLLVDLGTLTGAARVALGPDLPPFYTPDETLADSVAAHAKRENDPLWRMPLWPPYDSWLDSKVADINNAPSGGFAGSITCALFLQRFVTDAKSWLHVDIYGWTPSAKPARPEGGECQAARAVYKLLSERYA</sequence>
<feature type="domain" description="Cytosol aminopeptidase" evidence="6">
    <location>
        <begin position="308"/>
        <end position="315"/>
    </location>
</feature>
<dbReference type="GO" id="GO:0070006">
    <property type="term" value="F:metalloaminopeptidase activity"/>
    <property type="evidence" value="ECO:0007669"/>
    <property type="project" value="InterPro"/>
</dbReference>
<evidence type="ECO:0000256" key="1">
    <source>
        <dbReference type="ARBA" id="ARBA00009528"/>
    </source>
</evidence>
<dbReference type="AlphaFoldDB" id="A0A0R3LZF6"/>
<proteinExistence type="inferred from homology"/>
<evidence type="ECO:0000259" key="6">
    <source>
        <dbReference type="PROSITE" id="PS00631"/>
    </source>
</evidence>
<dbReference type="RefSeq" id="WP_057834342.1">
    <property type="nucleotide sequence ID" value="NZ_LLXZ01000028.1"/>
</dbReference>
<dbReference type="InterPro" id="IPR011356">
    <property type="entry name" value="Leucine_aapep/pepB"/>
</dbReference>
<dbReference type="Proteomes" id="UP000050863">
    <property type="component" value="Unassembled WGS sequence"/>
</dbReference>
<dbReference type="Gene3D" id="3.40.630.10">
    <property type="entry name" value="Zn peptidases"/>
    <property type="match status" value="1"/>
</dbReference>
<accession>A0A0R3LZF6</accession>
<reference evidence="7 8" key="1">
    <citation type="submission" date="2014-03" db="EMBL/GenBank/DDBJ databases">
        <title>Bradyrhizobium valentinum sp. nov., isolated from effective nodules of Lupinus mariae-josephae, a lupine endemic of basic-lime soils in Eastern Spain.</title>
        <authorList>
            <person name="Duran D."/>
            <person name="Rey L."/>
            <person name="Navarro A."/>
            <person name="Busquets A."/>
            <person name="Imperial J."/>
            <person name="Ruiz-Argueso T."/>
        </authorList>
    </citation>
    <scope>NUCLEOTIDE SEQUENCE [LARGE SCALE GENOMIC DNA]</scope>
    <source>
        <strain evidence="7 8">PAC68</strain>
    </source>
</reference>
<dbReference type="PRINTS" id="PR00481">
    <property type="entry name" value="LAMNOPPTDASE"/>
</dbReference>
<dbReference type="InterPro" id="IPR048816">
    <property type="entry name" value="Peptidase_M17_N_1"/>
</dbReference>
<evidence type="ECO:0000313" key="7">
    <source>
        <dbReference type="EMBL" id="KRR13212.1"/>
    </source>
</evidence>
<name>A0A0R3LZF6_9BRAD</name>
<protein>
    <submittedName>
        <fullName evidence="7">Cytochrome C oxidase subunit II</fullName>
    </submittedName>
</protein>
<gene>
    <name evidence="7" type="ORF">CQ12_31605</name>
</gene>
<comment type="caution">
    <text evidence="7">The sequence shown here is derived from an EMBL/GenBank/DDBJ whole genome shotgun (WGS) entry which is preliminary data.</text>
</comment>
<dbReference type="PROSITE" id="PS00631">
    <property type="entry name" value="CYTOSOL_AP"/>
    <property type="match status" value="1"/>
</dbReference>